<dbReference type="RefSeq" id="WP_085628236.1">
    <property type="nucleotide sequence ID" value="NZ_JAFBWU010000001.1"/>
</dbReference>
<dbReference type="OrthoDB" id="7874442at2"/>
<evidence type="ECO:0000256" key="1">
    <source>
        <dbReference type="SAM" id="Phobius"/>
    </source>
</evidence>
<proteinExistence type="predicted"/>
<comment type="caution">
    <text evidence="2">The sequence shown here is derived from an EMBL/GenBank/DDBJ whole genome shotgun (WGS) entry which is preliminary data.</text>
</comment>
<keyword evidence="1" id="KW-0812">Transmembrane</keyword>
<feature type="transmembrane region" description="Helical" evidence="1">
    <location>
        <begin position="68"/>
        <end position="86"/>
    </location>
</feature>
<dbReference type="Proteomes" id="UP000809440">
    <property type="component" value="Unassembled WGS sequence"/>
</dbReference>
<dbReference type="AlphaFoldDB" id="A0A9Q2NUF6"/>
<organism evidence="2 4">
    <name type="scientific">Marivita cryptomonadis</name>
    <dbReference type="NCBI Taxonomy" id="505252"/>
    <lineage>
        <taxon>Bacteria</taxon>
        <taxon>Pseudomonadati</taxon>
        <taxon>Pseudomonadota</taxon>
        <taxon>Alphaproteobacteria</taxon>
        <taxon>Rhodobacterales</taxon>
        <taxon>Roseobacteraceae</taxon>
        <taxon>Marivita</taxon>
    </lineage>
</organism>
<dbReference type="EMBL" id="JAFBXE010000001">
    <property type="protein sequence ID" value="MBM2410975.1"/>
    <property type="molecule type" value="Genomic_DNA"/>
</dbReference>
<evidence type="ECO:0000313" key="5">
    <source>
        <dbReference type="Proteomes" id="UP000809440"/>
    </source>
</evidence>
<evidence type="ECO:0000313" key="3">
    <source>
        <dbReference type="EMBL" id="MBM2415642.1"/>
    </source>
</evidence>
<dbReference type="Proteomes" id="UP000755667">
    <property type="component" value="Unassembled WGS sequence"/>
</dbReference>
<dbReference type="EMBL" id="JAFBXF010000001">
    <property type="protein sequence ID" value="MBM2415642.1"/>
    <property type="molecule type" value="Genomic_DNA"/>
</dbReference>
<name>A0A9Q2NUF6_9RHOB</name>
<keyword evidence="5" id="KW-1185">Reference proteome</keyword>
<keyword evidence="1" id="KW-0472">Membrane</keyword>
<reference evidence="2 5" key="1">
    <citation type="submission" date="2021-01" db="EMBL/GenBank/DDBJ databases">
        <title>Diatom-associated Roseobacters Show Island Model of Population Structure.</title>
        <authorList>
            <person name="Qu L."/>
            <person name="Feng X."/>
            <person name="Chen Y."/>
            <person name="Li L."/>
            <person name="Wang X."/>
            <person name="Hu Z."/>
            <person name="Wang H."/>
            <person name="Luo H."/>
        </authorList>
    </citation>
    <scope>NUCLEOTIDE SEQUENCE</scope>
    <source>
        <strain evidence="3 5">CC28-63</strain>
        <strain evidence="2">CC28-69</strain>
    </source>
</reference>
<keyword evidence="1" id="KW-1133">Transmembrane helix</keyword>
<evidence type="ECO:0000313" key="2">
    <source>
        <dbReference type="EMBL" id="MBM2410975.1"/>
    </source>
</evidence>
<accession>A0A9Q2NUF6</accession>
<evidence type="ECO:0000313" key="4">
    <source>
        <dbReference type="Proteomes" id="UP000755667"/>
    </source>
</evidence>
<sequence length="87" mass="9594">MSGMDVRVAAKTEQQMLDKRYAEARADIERNRLIENGQSGALLFAAMAYGDALEENTLFKTASHLAKLFCIAAAFIIPNLLVIHVLL</sequence>
<protein>
    <submittedName>
        <fullName evidence="2">Uncharacterized protein</fullName>
    </submittedName>
</protein>
<gene>
    <name evidence="2" type="ORF">JQX41_01555</name>
    <name evidence="3" type="ORF">JQX48_01555</name>
</gene>
<dbReference type="GeneID" id="62639953"/>